<evidence type="ECO:0000259" key="3">
    <source>
        <dbReference type="Pfam" id="PF00134"/>
    </source>
</evidence>
<dbReference type="OrthoDB" id="1728889at2759"/>
<dbReference type="STRING" id="157652.A0A371FDE3"/>
<dbReference type="Proteomes" id="UP000257109">
    <property type="component" value="Unassembled WGS sequence"/>
</dbReference>
<comment type="subunit">
    <text evidence="1">Interacts with the CDC2 protein kinase to form a serine/threonine kinase holoenzyme complex also known as maturation promoting factor (MPF). The cyclin subunit imparts substrate specificity to the complex.</text>
</comment>
<evidence type="ECO:0000313" key="4">
    <source>
        <dbReference type="EMBL" id="RDX76329.1"/>
    </source>
</evidence>
<dbReference type="AlphaFoldDB" id="A0A371FDE3"/>
<dbReference type="Pfam" id="PF00134">
    <property type="entry name" value="Cyclin_N"/>
    <property type="match status" value="1"/>
</dbReference>
<accession>A0A371FDE3</accession>
<dbReference type="InterPro" id="IPR036915">
    <property type="entry name" value="Cyclin-like_sf"/>
</dbReference>
<dbReference type="EMBL" id="QJKJ01009542">
    <property type="protein sequence ID" value="RDX76329.1"/>
    <property type="molecule type" value="Genomic_DNA"/>
</dbReference>
<evidence type="ECO:0000313" key="5">
    <source>
        <dbReference type="Proteomes" id="UP000257109"/>
    </source>
</evidence>
<feature type="non-terminal residue" evidence="4">
    <location>
        <position position="1"/>
    </location>
</feature>
<dbReference type="SUPFAM" id="SSF47954">
    <property type="entry name" value="Cyclin-like"/>
    <property type="match status" value="1"/>
</dbReference>
<feature type="domain" description="Cyclin N-terminal" evidence="3">
    <location>
        <begin position="22"/>
        <end position="86"/>
    </location>
</feature>
<name>A0A371FDE3_MUCPR</name>
<evidence type="ECO:0000256" key="2">
    <source>
        <dbReference type="ARBA" id="ARBA00032263"/>
    </source>
</evidence>
<dbReference type="Gene3D" id="1.10.472.10">
    <property type="entry name" value="Cyclin-like"/>
    <property type="match status" value="1"/>
</dbReference>
<gene>
    <name evidence="4" type="ORF">CR513_43694</name>
</gene>
<comment type="caution">
    <text evidence="4">The sequence shown here is derived from an EMBL/GenBank/DDBJ whole genome shotgun (WGS) entry which is preliminary data.</text>
</comment>
<proteinExistence type="predicted"/>
<protein>
    <recommendedName>
        <fullName evidence="2">B-like cyclin</fullName>
    </recommendedName>
</protein>
<organism evidence="4 5">
    <name type="scientific">Mucuna pruriens</name>
    <name type="common">Velvet bean</name>
    <name type="synonym">Dolichos pruriens</name>
    <dbReference type="NCBI Taxonomy" id="157652"/>
    <lineage>
        <taxon>Eukaryota</taxon>
        <taxon>Viridiplantae</taxon>
        <taxon>Streptophyta</taxon>
        <taxon>Embryophyta</taxon>
        <taxon>Tracheophyta</taxon>
        <taxon>Spermatophyta</taxon>
        <taxon>Magnoliopsida</taxon>
        <taxon>eudicotyledons</taxon>
        <taxon>Gunneridae</taxon>
        <taxon>Pentapetalae</taxon>
        <taxon>rosids</taxon>
        <taxon>fabids</taxon>
        <taxon>Fabales</taxon>
        <taxon>Fabaceae</taxon>
        <taxon>Papilionoideae</taxon>
        <taxon>50 kb inversion clade</taxon>
        <taxon>NPAAA clade</taxon>
        <taxon>indigoferoid/millettioid clade</taxon>
        <taxon>Phaseoleae</taxon>
        <taxon>Mucuna</taxon>
    </lineage>
</organism>
<keyword evidence="5" id="KW-1185">Reference proteome</keyword>
<dbReference type="InterPro" id="IPR006671">
    <property type="entry name" value="Cyclin_N"/>
</dbReference>
<evidence type="ECO:0000256" key="1">
    <source>
        <dbReference type="ARBA" id="ARBA00011177"/>
    </source>
</evidence>
<sequence>MEFDLEDPLASFKEEQTFTISELFASESEHMPSPNCLRSTHFHVFCCEAISLILQVQLSCNLDTFVAYLAINYLHRFMSSQEIPVNLQISRNYNHFK</sequence>
<reference evidence="4" key="1">
    <citation type="submission" date="2018-05" db="EMBL/GenBank/DDBJ databases">
        <title>Draft genome of Mucuna pruriens seed.</title>
        <authorList>
            <person name="Nnadi N.E."/>
            <person name="Vos R."/>
            <person name="Hasami M.H."/>
            <person name="Devisetty U.K."/>
            <person name="Aguiy J.C."/>
        </authorList>
    </citation>
    <scope>NUCLEOTIDE SEQUENCE [LARGE SCALE GENOMIC DNA]</scope>
    <source>
        <strain evidence="4">JCA_2017</strain>
    </source>
</reference>